<dbReference type="InterPro" id="IPR005178">
    <property type="entry name" value="Ostalpha/TMEM184C"/>
</dbReference>
<keyword evidence="8" id="KW-1185">Reference proteome</keyword>
<feature type="transmembrane region" description="Helical" evidence="6">
    <location>
        <begin position="90"/>
        <end position="108"/>
    </location>
</feature>
<keyword evidence="4 6" id="KW-0472">Membrane</keyword>
<feature type="transmembrane region" description="Helical" evidence="6">
    <location>
        <begin position="20"/>
        <end position="45"/>
    </location>
</feature>
<comment type="subcellular location">
    <subcellularLocation>
        <location evidence="1">Membrane</location>
        <topology evidence="1">Multi-pass membrane protein</topology>
    </subcellularLocation>
</comment>
<dbReference type="STRING" id="1336337.A0A3N4K5M9"/>
<evidence type="ECO:0000256" key="3">
    <source>
        <dbReference type="ARBA" id="ARBA00022989"/>
    </source>
</evidence>
<evidence type="ECO:0000256" key="4">
    <source>
        <dbReference type="ARBA" id="ARBA00023136"/>
    </source>
</evidence>
<dbReference type="Proteomes" id="UP000276215">
    <property type="component" value="Unassembled WGS sequence"/>
</dbReference>
<protein>
    <submittedName>
        <fullName evidence="7">DUF300-domain-containing protein</fullName>
    </submittedName>
</protein>
<organism evidence="7 8">
    <name type="scientific">Choiromyces venosus 120613-1</name>
    <dbReference type="NCBI Taxonomy" id="1336337"/>
    <lineage>
        <taxon>Eukaryota</taxon>
        <taxon>Fungi</taxon>
        <taxon>Dikarya</taxon>
        <taxon>Ascomycota</taxon>
        <taxon>Pezizomycotina</taxon>
        <taxon>Pezizomycetes</taxon>
        <taxon>Pezizales</taxon>
        <taxon>Tuberaceae</taxon>
        <taxon>Choiromyces</taxon>
    </lineage>
</organism>
<evidence type="ECO:0000256" key="5">
    <source>
        <dbReference type="SAM" id="MobiDB-lite"/>
    </source>
</evidence>
<evidence type="ECO:0000256" key="2">
    <source>
        <dbReference type="ARBA" id="ARBA00022692"/>
    </source>
</evidence>
<feature type="transmembrane region" description="Helical" evidence="6">
    <location>
        <begin position="184"/>
        <end position="207"/>
    </location>
</feature>
<dbReference type="Pfam" id="PF03619">
    <property type="entry name" value="Solute_trans_a"/>
    <property type="match status" value="1"/>
</dbReference>
<dbReference type="EMBL" id="ML120375">
    <property type="protein sequence ID" value="RPB01225.1"/>
    <property type="molecule type" value="Genomic_DNA"/>
</dbReference>
<evidence type="ECO:0000313" key="8">
    <source>
        <dbReference type="Proteomes" id="UP000276215"/>
    </source>
</evidence>
<dbReference type="PANTHER" id="PTHR23423">
    <property type="entry name" value="ORGANIC SOLUTE TRANSPORTER-RELATED"/>
    <property type="match status" value="1"/>
</dbReference>
<accession>A0A3N4K5M9</accession>
<feature type="region of interest" description="Disordered" evidence="5">
    <location>
        <begin position="567"/>
        <end position="645"/>
    </location>
</feature>
<dbReference type="AlphaFoldDB" id="A0A3N4K5M9"/>
<sequence length="645" mass="72800">MHAGTEGLDPGGSGTSKLSRAAIAVAGVASLVATLLSCFSIWLQLKNYRKPLLQRYVVRILLMVPIYAISSWVSLISLKVAFFVDPIRDIYEAFTIYTFFQLLINFLGGERSLIIMMHGRAPKEHLWPMNHILPKVDISDPHTFLAVKRGILQYAWMKPVLALASIVMKATGTYQEGYVGLKSGYFWSGIIYNLSVTLSLYSLGMFWACMSRDLQPFRPVPKFLCVKLIIFASYWQGFFLSILVWLGVIHDVGYYTPDNIARAIQDVLICFELPGFAIAHWYAFSWKDYADYTISAARLTVYFAFRDAFGIRDLIEDSKVTFGGEGYEYRLFDPGENVLAHPESGARVARMMDGLRYERGGKGKYWIPKPTARTGLLSAPGPSDRLRSINAGDAERGDNRKWRGGDYGALQETEIDEDDEKLYDAARKLEYGDYNYPVITAHEPWRNHRCRYTPSSGPAVTTTATNQALLRPKLNTRNSNHHFRKGKGVDSPSKAPLLNRNKSASSSTNFSDRSGLVDLVVEDTEAEEIERIRARKEGGPGWNETEQKRYVRVYPDEHMGEEIREGFDPHRTSMTGLAKSDKKKDSFEIGDDEDEEEETDSRGGFRADLSDEEPGIWKDSNAGGDAVSRSYGSMREERNIWGRPD</sequence>
<feature type="compositionally biased region" description="Polar residues" evidence="5">
    <location>
        <begin position="500"/>
        <end position="511"/>
    </location>
</feature>
<evidence type="ECO:0000313" key="7">
    <source>
        <dbReference type="EMBL" id="RPB01225.1"/>
    </source>
</evidence>
<feature type="compositionally biased region" description="Acidic residues" evidence="5">
    <location>
        <begin position="588"/>
        <end position="599"/>
    </location>
</feature>
<dbReference type="SMART" id="SM01417">
    <property type="entry name" value="Solute_trans_a"/>
    <property type="match status" value="1"/>
</dbReference>
<dbReference type="OrthoDB" id="5348404at2759"/>
<feature type="transmembrane region" description="Helical" evidence="6">
    <location>
        <begin position="228"/>
        <end position="248"/>
    </location>
</feature>
<evidence type="ECO:0000256" key="1">
    <source>
        <dbReference type="ARBA" id="ARBA00004141"/>
    </source>
</evidence>
<dbReference type="GO" id="GO:0016020">
    <property type="term" value="C:membrane"/>
    <property type="evidence" value="ECO:0007669"/>
    <property type="project" value="UniProtKB-SubCell"/>
</dbReference>
<feature type="transmembrane region" description="Helical" evidence="6">
    <location>
        <begin position="154"/>
        <end position="172"/>
    </location>
</feature>
<feature type="compositionally biased region" description="Basic and acidic residues" evidence="5">
    <location>
        <begin position="600"/>
        <end position="609"/>
    </location>
</feature>
<reference evidence="7 8" key="1">
    <citation type="journal article" date="2018" name="Nat. Ecol. Evol.">
        <title>Pezizomycetes genomes reveal the molecular basis of ectomycorrhizal truffle lifestyle.</title>
        <authorList>
            <person name="Murat C."/>
            <person name="Payen T."/>
            <person name="Noel B."/>
            <person name="Kuo A."/>
            <person name="Morin E."/>
            <person name="Chen J."/>
            <person name="Kohler A."/>
            <person name="Krizsan K."/>
            <person name="Balestrini R."/>
            <person name="Da Silva C."/>
            <person name="Montanini B."/>
            <person name="Hainaut M."/>
            <person name="Levati E."/>
            <person name="Barry K.W."/>
            <person name="Belfiori B."/>
            <person name="Cichocki N."/>
            <person name="Clum A."/>
            <person name="Dockter R.B."/>
            <person name="Fauchery L."/>
            <person name="Guy J."/>
            <person name="Iotti M."/>
            <person name="Le Tacon F."/>
            <person name="Lindquist E.A."/>
            <person name="Lipzen A."/>
            <person name="Malagnac F."/>
            <person name="Mello A."/>
            <person name="Molinier V."/>
            <person name="Miyauchi S."/>
            <person name="Poulain J."/>
            <person name="Riccioni C."/>
            <person name="Rubini A."/>
            <person name="Sitrit Y."/>
            <person name="Splivallo R."/>
            <person name="Traeger S."/>
            <person name="Wang M."/>
            <person name="Zifcakova L."/>
            <person name="Wipf D."/>
            <person name="Zambonelli A."/>
            <person name="Paolocci F."/>
            <person name="Nowrousian M."/>
            <person name="Ottonello S."/>
            <person name="Baldrian P."/>
            <person name="Spatafora J.W."/>
            <person name="Henrissat B."/>
            <person name="Nagy L.G."/>
            <person name="Aury J.M."/>
            <person name="Wincker P."/>
            <person name="Grigoriev I.V."/>
            <person name="Bonfante P."/>
            <person name="Martin F.M."/>
        </authorList>
    </citation>
    <scope>NUCLEOTIDE SEQUENCE [LARGE SCALE GENOMIC DNA]</scope>
    <source>
        <strain evidence="7 8">120613-1</strain>
    </source>
</reference>
<proteinExistence type="predicted"/>
<feature type="transmembrane region" description="Helical" evidence="6">
    <location>
        <begin position="57"/>
        <end position="84"/>
    </location>
</feature>
<keyword evidence="3 6" id="KW-1133">Transmembrane helix</keyword>
<name>A0A3N4K5M9_9PEZI</name>
<keyword evidence="2 6" id="KW-0812">Transmembrane</keyword>
<feature type="region of interest" description="Disordered" evidence="5">
    <location>
        <begin position="475"/>
        <end position="511"/>
    </location>
</feature>
<evidence type="ECO:0000256" key="6">
    <source>
        <dbReference type="SAM" id="Phobius"/>
    </source>
</evidence>
<gene>
    <name evidence="7" type="ORF">L873DRAFT_1764692</name>
</gene>
<feature type="compositionally biased region" description="Basic and acidic residues" evidence="5">
    <location>
        <begin position="634"/>
        <end position="645"/>
    </location>
</feature>